<dbReference type="GO" id="GO:0005829">
    <property type="term" value="C:cytosol"/>
    <property type="evidence" value="ECO:0007669"/>
    <property type="project" value="TreeGrafter"/>
</dbReference>
<proteinExistence type="predicted"/>
<evidence type="ECO:0000313" key="3">
    <source>
        <dbReference type="Proteomes" id="UP000198598"/>
    </source>
</evidence>
<dbReference type="OrthoDB" id="9804656at2"/>
<dbReference type="InterPro" id="IPR003033">
    <property type="entry name" value="SCP2_sterol-bd_dom"/>
</dbReference>
<name>A0A1I1VIK1_9BACT</name>
<protein>
    <submittedName>
        <fullName evidence="2">Putative sterol carrier protein</fullName>
    </submittedName>
</protein>
<gene>
    <name evidence="2" type="ORF">SAMN05216167_107201</name>
</gene>
<dbReference type="AlphaFoldDB" id="A0A1I1VIK1"/>
<dbReference type="EMBL" id="FOLQ01000007">
    <property type="protein sequence ID" value="SFD82771.1"/>
    <property type="molecule type" value="Genomic_DNA"/>
</dbReference>
<accession>A0A1I1VIK1</accession>
<dbReference type="Pfam" id="PF02036">
    <property type="entry name" value="SCP2"/>
    <property type="match status" value="1"/>
</dbReference>
<dbReference type="Proteomes" id="UP000198598">
    <property type="component" value="Unassembled WGS sequence"/>
</dbReference>
<sequence>MTLQELTEQIRSKVTHADNINATIKLVTDKGAIFIDATQSPALVSNEDKEADCALHVSVDNLVKMGTGDLNPMMAVMTGKLKIKGDMGIAMKMGQVMG</sequence>
<dbReference type="PANTHER" id="PTHR10094:SF25">
    <property type="entry name" value="SCP2 STEROL-BINDING DOMAIN-CONTAINING PROTEIN 1"/>
    <property type="match status" value="1"/>
</dbReference>
<evidence type="ECO:0000259" key="1">
    <source>
        <dbReference type="Pfam" id="PF02036"/>
    </source>
</evidence>
<dbReference type="Gene3D" id="3.30.1050.10">
    <property type="entry name" value="SCP2 sterol-binding domain"/>
    <property type="match status" value="1"/>
</dbReference>
<dbReference type="SUPFAM" id="SSF55718">
    <property type="entry name" value="SCP-like"/>
    <property type="match status" value="1"/>
</dbReference>
<evidence type="ECO:0000313" key="2">
    <source>
        <dbReference type="EMBL" id="SFD82771.1"/>
    </source>
</evidence>
<dbReference type="PANTHER" id="PTHR10094">
    <property type="entry name" value="STEROL CARRIER PROTEIN 2 SCP-2 FAMILY PROTEIN"/>
    <property type="match status" value="1"/>
</dbReference>
<dbReference type="InterPro" id="IPR036527">
    <property type="entry name" value="SCP2_sterol-bd_dom_sf"/>
</dbReference>
<dbReference type="RefSeq" id="WP_093829137.1">
    <property type="nucleotide sequence ID" value="NZ_FOLQ01000007.1"/>
</dbReference>
<dbReference type="STRING" id="662367.SAMN05216167_107201"/>
<reference evidence="2 3" key="1">
    <citation type="submission" date="2016-10" db="EMBL/GenBank/DDBJ databases">
        <authorList>
            <person name="de Groot N.N."/>
        </authorList>
    </citation>
    <scope>NUCLEOTIDE SEQUENCE [LARGE SCALE GENOMIC DNA]</scope>
    <source>
        <strain evidence="2 3">DSM 26130</strain>
    </source>
</reference>
<keyword evidence="3" id="KW-1185">Reference proteome</keyword>
<feature type="domain" description="SCP2" evidence="1">
    <location>
        <begin position="17"/>
        <end position="97"/>
    </location>
</feature>
<organism evidence="2 3">
    <name type="scientific">Spirosoma endophyticum</name>
    <dbReference type="NCBI Taxonomy" id="662367"/>
    <lineage>
        <taxon>Bacteria</taxon>
        <taxon>Pseudomonadati</taxon>
        <taxon>Bacteroidota</taxon>
        <taxon>Cytophagia</taxon>
        <taxon>Cytophagales</taxon>
        <taxon>Cytophagaceae</taxon>
        <taxon>Spirosoma</taxon>
    </lineage>
</organism>